<keyword evidence="1" id="KW-0812">Transmembrane</keyword>
<comment type="caution">
    <text evidence="2">The sequence shown here is derived from an EMBL/GenBank/DDBJ whole genome shotgun (WGS) entry which is preliminary data.</text>
</comment>
<feature type="transmembrane region" description="Helical" evidence="1">
    <location>
        <begin position="27"/>
        <end position="46"/>
    </location>
</feature>
<dbReference type="RefSeq" id="WP_188532350.1">
    <property type="nucleotide sequence ID" value="NZ_BMGR01000012.1"/>
</dbReference>
<keyword evidence="1" id="KW-1133">Transmembrane helix</keyword>
<evidence type="ECO:0000256" key="1">
    <source>
        <dbReference type="SAM" id="Phobius"/>
    </source>
</evidence>
<feature type="transmembrane region" description="Helical" evidence="1">
    <location>
        <begin position="53"/>
        <end position="70"/>
    </location>
</feature>
<gene>
    <name evidence="2" type="ORF">GCM10010916_34770</name>
</gene>
<feature type="transmembrane region" description="Helical" evidence="1">
    <location>
        <begin position="156"/>
        <end position="175"/>
    </location>
</feature>
<dbReference type="EMBL" id="BMGR01000012">
    <property type="protein sequence ID" value="GGG14900.1"/>
    <property type="molecule type" value="Genomic_DNA"/>
</dbReference>
<keyword evidence="3" id="KW-1185">Reference proteome</keyword>
<sequence length="208" mass="23926">MQILAMLTMLIDHVGIVFFPGDSIWRIIGRIAFPLYAFALVVGYYHTKNMKRYLVRLAIVAILSQLPFQLAFGDGGINVVAALLVCLLVLYAIDRWRHPLFIMIVVASAALLLEAFDFDYGYYGLALVLIYRYSRSHMQVALHLLLNLVILYDKGWLIQMYSILPTILLVYLPLLLRAMDRLQPPRWVWRSFYPGHLALLALWQLTAV</sequence>
<feature type="transmembrane region" description="Helical" evidence="1">
    <location>
        <begin position="76"/>
        <end position="93"/>
    </location>
</feature>
<dbReference type="Proteomes" id="UP000644756">
    <property type="component" value="Unassembled WGS sequence"/>
</dbReference>
<feature type="transmembrane region" description="Helical" evidence="1">
    <location>
        <begin position="100"/>
        <end position="123"/>
    </location>
</feature>
<reference evidence="2" key="2">
    <citation type="submission" date="2020-09" db="EMBL/GenBank/DDBJ databases">
        <authorList>
            <person name="Sun Q."/>
            <person name="Zhou Y."/>
        </authorList>
    </citation>
    <scope>NUCLEOTIDE SEQUENCE</scope>
    <source>
        <strain evidence="2">CGMCC 1.12987</strain>
    </source>
</reference>
<dbReference type="InterPro" id="IPR008875">
    <property type="entry name" value="TraX"/>
</dbReference>
<evidence type="ECO:0000313" key="2">
    <source>
        <dbReference type="EMBL" id="GGG14900.1"/>
    </source>
</evidence>
<organism evidence="2 3">
    <name type="scientific">Paenibacillus abyssi</name>
    <dbReference type="NCBI Taxonomy" id="1340531"/>
    <lineage>
        <taxon>Bacteria</taxon>
        <taxon>Bacillati</taxon>
        <taxon>Bacillota</taxon>
        <taxon>Bacilli</taxon>
        <taxon>Bacillales</taxon>
        <taxon>Paenibacillaceae</taxon>
        <taxon>Paenibacillus</taxon>
    </lineage>
</organism>
<protein>
    <recommendedName>
        <fullName evidence="4">Conjugal transfer protein TraX</fullName>
    </recommendedName>
</protein>
<evidence type="ECO:0000313" key="3">
    <source>
        <dbReference type="Proteomes" id="UP000644756"/>
    </source>
</evidence>
<keyword evidence="1" id="KW-0472">Membrane</keyword>
<dbReference type="AlphaFoldDB" id="A0A917LE34"/>
<evidence type="ECO:0008006" key="4">
    <source>
        <dbReference type="Google" id="ProtNLM"/>
    </source>
</evidence>
<dbReference type="Pfam" id="PF05857">
    <property type="entry name" value="TraX"/>
    <property type="match status" value="1"/>
</dbReference>
<reference evidence="2" key="1">
    <citation type="journal article" date="2014" name="Int. J. Syst. Evol. Microbiol.">
        <title>Complete genome sequence of Corynebacterium casei LMG S-19264T (=DSM 44701T), isolated from a smear-ripened cheese.</title>
        <authorList>
            <consortium name="US DOE Joint Genome Institute (JGI-PGF)"/>
            <person name="Walter F."/>
            <person name="Albersmeier A."/>
            <person name="Kalinowski J."/>
            <person name="Ruckert C."/>
        </authorList>
    </citation>
    <scope>NUCLEOTIDE SEQUENCE</scope>
    <source>
        <strain evidence="2">CGMCC 1.12987</strain>
    </source>
</reference>
<accession>A0A917LE34</accession>
<name>A0A917LE34_9BACL</name>
<proteinExistence type="predicted"/>